<name>A0A2T6ATK9_9RHOB</name>
<dbReference type="InterPro" id="IPR007420">
    <property type="entry name" value="DUF465"/>
</dbReference>
<keyword evidence="2" id="KW-1185">Reference proteome</keyword>
<proteinExistence type="predicted"/>
<dbReference type="OrthoDB" id="1263265at2"/>
<dbReference type="Pfam" id="PF04325">
    <property type="entry name" value="DUF465"/>
    <property type="match status" value="1"/>
</dbReference>
<accession>A0A2T6ATK9</accession>
<dbReference type="Proteomes" id="UP000244069">
    <property type="component" value="Unassembled WGS sequence"/>
</dbReference>
<evidence type="ECO:0008006" key="3">
    <source>
        <dbReference type="Google" id="ProtNLM"/>
    </source>
</evidence>
<dbReference type="AlphaFoldDB" id="A0A2T6ATK9"/>
<dbReference type="InterPro" id="IPR038444">
    <property type="entry name" value="DUF465_sf"/>
</dbReference>
<comment type="caution">
    <text evidence="1">The sequence shown here is derived from an EMBL/GenBank/DDBJ whole genome shotgun (WGS) entry which is preliminary data.</text>
</comment>
<organism evidence="1 2">
    <name type="scientific">Allosediminivita pacifica</name>
    <dbReference type="NCBI Taxonomy" id="1267769"/>
    <lineage>
        <taxon>Bacteria</taxon>
        <taxon>Pseudomonadati</taxon>
        <taxon>Pseudomonadota</taxon>
        <taxon>Alphaproteobacteria</taxon>
        <taxon>Rhodobacterales</taxon>
        <taxon>Paracoccaceae</taxon>
        <taxon>Allosediminivita</taxon>
    </lineage>
</organism>
<reference evidence="1 2" key="1">
    <citation type="submission" date="2018-04" db="EMBL/GenBank/DDBJ databases">
        <title>Genomic Encyclopedia of Archaeal and Bacterial Type Strains, Phase II (KMG-II): from individual species to whole genera.</title>
        <authorList>
            <person name="Goeker M."/>
        </authorList>
    </citation>
    <scope>NUCLEOTIDE SEQUENCE [LARGE SCALE GENOMIC DNA]</scope>
    <source>
        <strain evidence="1 2">DSM 29329</strain>
    </source>
</reference>
<dbReference type="RefSeq" id="WP_107976638.1">
    <property type="nucleotide sequence ID" value="NZ_BMEZ01000010.1"/>
</dbReference>
<sequence>MSHVPHELAAEFPQLAGKLGQLKRGNAHFARLAETYAELNRQVFRAECRLAPMDPLAEAQLRRRRAAVKDELYGLLSA</sequence>
<gene>
    <name evidence="1" type="ORF">C8N44_11338</name>
</gene>
<protein>
    <recommendedName>
        <fullName evidence="3">DUF465 domain-containing protein</fullName>
    </recommendedName>
</protein>
<evidence type="ECO:0000313" key="1">
    <source>
        <dbReference type="EMBL" id="PTX47154.1"/>
    </source>
</evidence>
<evidence type="ECO:0000313" key="2">
    <source>
        <dbReference type="Proteomes" id="UP000244069"/>
    </source>
</evidence>
<dbReference type="EMBL" id="QBKN01000013">
    <property type="protein sequence ID" value="PTX47154.1"/>
    <property type="molecule type" value="Genomic_DNA"/>
</dbReference>
<dbReference type="Gene3D" id="6.10.280.50">
    <property type="match status" value="1"/>
</dbReference>